<sequence length="59" mass="6605">MMMTLQKLDSLTYIVIHLQARASSGALNQGKWPHNFVIQNFLYSCTLLLGRHSSSGLVL</sequence>
<comment type="caution">
    <text evidence="1">The sequence shown here is derived from an EMBL/GenBank/DDBJ whole genome shotgun (WGS) entry which is preliminary data.</text>
</comment>
<evidence type="ECO:0000313" key="1">
    <source>
        <dbReference type="EMBL" id="GKV49854.1"/>
    </source>
</evidence>
<evidence type="ECO:0008006" key="3">
    <source>
        <dbReference type="Google" id="ProtNLM"/>
    </source>
</evidence>
<name>A0AAV5MLG5_9ROSI</name>
<proteinExistence type="predicted"/>
<reference evidence="1 2" key="1">
    <citation type="journal article" date="2021" name="Commun. Biol.">
        <title>The genome of Shorea leprosula (Dipterocarpaceae) highlights the ecological relevance of drought in aseasonal tropical rainforests.</title>
        <authorList>
            <person name="Ng K.K.S."/>
            <person name="Kobayashi M.J."/>
            <person name="Fawcett J.A."/>
            <person name="Hatakeyama M."/>
            <person name="Paape T."/>
            <person name="Ng C.H."/>
            <person name="Ang C.C."/>
            <person name="Tnah L.H."/>
            <person name="Lee C.T."/>
            <person name="Nishiyama T."/>
            <person name="Sese J."/>
            <person name="O'Brien M.J."/>
            <person name="Copetti D."/>
            <person name="Mohd Noor M.I."/>
            <person name="Ong R.C."/>
            <person name="Putra M."/>
            <person name="Sireger I.Z."/>
            <person name="Indrioko S."/>
            <person name="Kosugi Y."/>
            <person name="Izuno A."/>
            <person name="Isagi Y."/>
            <person name="Lee S.L."/>
            <person name="Shimizu K.K."/>
        </authorList>
    </citation>
    <scope>NUCLEOTIDE SEQUENCE [LARGE SCALE GENOMIC DNA]</scope>
    <source>
        <strain evidence="1">214</strain>
    </source>
</reference>
<keyword evidence="2" id="KW-1185">Reference proteome</keyword>
<evidence type="ECO:0000313" key="2">
    <source>
        <dbReference type="Proteomes" id="UP001054252"/>
    </source>
</evidence>
<organism evidence="1 2">
    <name type="scientific">Rubroshorea leprosula</name>
    <dbReference type="NCBI Taxonomy" id="152421"/>
    <lineage>
        <taxon>Eukaryota</taxon>
        <taxon>Viridiplantae</taxon>
        <taxon>Streptophyta</taxon>
        <taxon>Embryophyta</taxon>
        <taxon>Tracheophyta</taxon>
        <taxon>Spermatophyta</taxon>
        <taxon>Magnoliopsida</taxon>
        <taxon>eudicotyledons</taxon>
        <taxon>Gunneridae</taxon>
        <taxon>Pentapetalae</taxon>
        <taxon>rosids</taxon>
        <taxon>malvids</taxon>
        <taxon>Malvales</taxon>
        <taxon>Dipterocarpaceae</taxon>
        <taxon>Rubroshorea</taxon>
    </lineage>
</organism>
<protein>
    <recommendedName>
        <fullName evidence="3">Ycf15</fullName>
    </recommendedName>
</protein>
<gene>
    <name evidence="1" type="ORF">SLEP1_g56581</name>
</gene>
<accession>A0AAV5MLG5</accession>
<dbReference type="AlphaFoldDB" id="A0AAV5MLG5"/>
<dbReference type="Proteomes" id="UP001054252">
    <property type="component" value="Unassembled WGS sequence"/>
</dbReference>
<dbReference type="EMBL" id="BPVZ01000323">
    <property type="protein sequence ID" value="GKV49854.1"/>
    <property type="molecule type" value="Genomic_DNA"/>
</dbReference>